<gene>
    <name evidence="1" type="ORF">BJ964_009343</name>
</gene>
<comment type="caution">
    <text evidence="1">The sequence shown here is derived from an EMBL/GenBank/DDBJ whole genome shotgun (WGS) entry which is preliminary data.</text>
</comment>
<evidence type="ECO:0000313" key="1">
    <source>
        <dbReference type="EMBL" id="MBB4755182.1"/>
    </source>
</evidence>
<evidence type="ECO:0000313" key="2">
    <source>
        <dbReference type="Proteomes" id="UP000590511"/>
    </source>
</evidence>
<dbReference type="EMBL" id="JACHNC010000001">
    <property type="protein sequence ID" value="MBB4755182.1"/>
    <property type="molecule type" value="Genomic_DNA"/>
</dbReference>
<protein>
    <submittedName>
        <fullName evidence="1">Uncharacterized protein</fullName>
    </submittedName>
</protein>
<dbReference type="RefSeq" id="WP_188126621.1">
    <property type="nucleotide sequence ID" value="NZ_BOMP01000106.1"/>
</dbReference>
<sequence>MASEDLAPQRFRYFPHGGYYRIGTSKGFDLPEPVRTDADVCRQSRPDIRKQVADQGAGGGVDGSASWQQARQVLTCARDDDM</sequence>
<reference evidence="1 2" key="1">
    <citation type="submission" date="2020-08" db="EMBL/GenBank/DDBJ databases">
        <title>Sequencing the genomes of 1000 actinobacteria strains.</title>
        <authorList>
            <person name="Klenk H.-P."/>
        </authorList>
    </citation>
    <scope>NUCLEOTIDE SEQUENCE [LARGE SCALE GENOMIC DNA]</scope>
    <source>
        <strain evidence="1 2">DSM 43150</strain>
    </source>
</reference>
<dbReference type="AlphaFoldDB" id="A0A7W7HRK7"/>
<proteinExistence type="predicted"/>
<dbReference type="Proteomes" id="UP000590511">
    <property type="component" value="Unassembled WGS sequence"/>
</dbReference>
<name>A0A7W7HRK7_9ACTN</name>
<organism evidence="1 2">
    <name type="scientific">Actinoplanes lobatus</name>
    <dbReference type="NCBI Taxonomy" id="113568"/>
    <lineage>
        <taxon>Bacteria</taxon>
        <taxon>Bacillati</taxon>
        <taxon>Actinomycetota</taxon>
        <taxon>Actinomycetes</taxon>
        <taxon>Micromonosporales</taxon>
        <taxon>Micromonosporaceae</taxon>
        <taxon>Actinoplanes</taxon>
    </lineage>
</organism>
<accession>A0A7W7HRK7</accession>